<keyword evidence="3" id="KW-0479">Metal-binding</keyword>
<evidence type="ECO:0000256" key="4">
    <source>
        <dbReference type="ARBA" id="ARBA00022827"/>
    </source>
</evidence>
<reference evidence="10 11" key="1">
    <citation type="submission" date="2024-09" db="EMBL/GenBank/DDBJ databases">
        <authorList>
            <person name="Lee S.D."/>
        </authorList>
    </citation>
    <scope>NUCLEOTIDE SEQUENCE [LARGE SCALE GENOMIC DNA]</scope>
    <source>
        <strain evidence="10 11">N1-5</strain>
    </source>
</reference>
<comment type="similarity">
    <text evidence="1 8">Belongs to the GMC oxidoreductase family.</text>
</comment>
<protein>
    <submittedName>
        <fullName evidence="10">GMC family oxidoreductase N-terminal domain-containing protein</fullName>
    </submittedName>
</protein>
<dbReference type="InterPro" id="IPR000172">
    <property type="entry name" value="GMC_OxRdtase_N"/>
</dbReference>
<evidence type="ECO:0000313" key="10">
    <source>
        <dbReference type="EMBL" id="MFC1406276.1"/>
    </source>
</evidence>
<dbReference type="PANTHER" id="PTHR46056">
    <property type="entry name" value="LONG-CHAIN-ALCOHOL OXIDASE"/>
    <property type="match status" value="1"/>
</dbReference>
<dbReference type="Proteomes" id="UP001592528">
    <property type="component" value="Unassembled WGS sequence"/>
</dbReference>
<evidence type="ECO:0000256" key="5">
    <source>
        <dbReference type="ARBA" id="ARBA00023002"/>
    </source>
</evidence>
<comment type="caution">
    <text evidence="10">The sequence shown here is derived from an EMBL/GenBank/DDBJ whole genome shotgun (WGS) entry which is preliminary data.</text>
</comment>
<dbReference type="SUPFAM" id="SSF51905">
    <property type="entry name" value="FAD/NAD(P)-binding domain"/>
    <property type="match status" value="1"/>
</dbReference>
<keyword evidence="4 8" id="KW-0274">FAD</keyword>
<feature type="domain" description="4Fe-4S ferredoxin-type" evidence="9">
    <location>
        <begin position="302"/>
        <end position="333"/>
    </location>
</feature>
<name>A0ABV6UXS7_9ACTN</name>
<dbReference type="InterPro" id="IPR036188">
    <property type="entry name" value="FAD/NAD-bd_sf"/>
</dbReference>
<dbReference type="PROSITE" id="PS00623">
    <property type="entry name" value="GMC_OXRED_1"/>
    <property type="match status" value="1"/>
</dbReference>
<evidence type="ECO:0000256" key="8">
    <source>
        <dbReference type="RuleBase" id="RU003968"/>
    </source>
</evidence>
<evidence type="ECO:0000256" key="3">
    <source>
        <dbReference type="ARBA" id="ARBA00022723"/>
    </source>
</evidence>
<keyword evidence="2 8" id="KW-0285">Flavoprotein</keyword>
<accession>A0ABV6UXS7</accession>
<dbReference type="PANTHER" id="PTHR46056:SF12">
    <property type="entry name" value="LONG-CHAIN-ALCOHOL OXIDASE"/>
    <property type="match status" value="1"/>
</dbReference>
<proteinExistence type="inferred from homology"/>
<sequence>MSQSQPQPQPARLGGTEARMLARFCDLVVPGSVEVGAVDYIERALERMSLAEEDAVHAAIGVAAGAPTPERMVDTEAFETLRALAVEAYYGDYLAPGRPGPGGHAAIGFDPPAARRLRKDWGFLDASARPQVGGGRGSGLDDDGGGDRAAVVVVGSGAGGGLIAAELGALGHDVLLVEAGGLHQADSYTRFELEARDRLWWPARFAVDPDDPAGQVALLAGRCVGGSTVINTKVAMRAHPEDIAKFHARTGLLGPHGRPFAPADLQPWYERVESWLGVRPRSDWTPSVHRVGRGLAALGASWQPVDSYTDHNCTRCGACLTGCPSNAGKSALNTFIAPALGRGSIRLRTGTLVDRVLIDRSGGRARAVGVAVTGPDGGSGTIAADTVVLAAGALNTPQILLRSPEFTELDSPSSRLAGRTLGLHPARLVYGLFDEDQDCHMVYPISAHTLDHQRDSDGGFVIEGTTIQDPVSFAQSLVDDGARPLWGAELTATVAAYRRWAGLLVMATDENTGTVDLDPRGHAVVTKRFSATERHRLDRALDFAVAALRAAGARAVVRSSLSSSHVQGSVPMGDDPDRSAVDGNGQVRGVTGLYVGDASLIPASLSVNPSLTVMALAARVADHLAKELPR</sequence>
<keyword evidence="5" id="KW-0560">Oxidoreductase</keyword>
<dbReference type="InterPro" id="IPR007867">
    <property type="entry name" value="GMC_OxRtase_C"/>
</dbReference>
<keyword evidence="6" id="KW-0408">Iron</keyword>
<evidence type="ECO:0000259" key="9">
    <source>
        <dbReference type="PROSITE" id="PS51379"/>
    </source>
</evidence>
<keyword evidence="7" id="KW-0411">Iron-sulfur</keyword>
<dbReference type="Pfam" id="PF00732">
    <property type="entry name" value="GMC_oxred_N"/>
    <property type="match status" value="1"/>
</dbReference>
<dbReference type="EMBL" id="JBHEZZ010000028">
    <property type="protein sequence ID" value="MFC1406276.1"/>
    <property type="molecule type" value="Genomic_DNA"/>
</dbReference>
<evidence type="ECO:0000256" key="1">
    <source>
        <dbReference type="ARBA" id="ARBA00010790"/>
    </source>
</evidence>
<dbReference type="PROSITE" id="PS00198">
    <property type="entry name" value="4FE4S_FER_1"/>
    <property type="match status" value="1"/>
</dbReference>
<evidence type="ECO:0000256" key="6">
    <source>
        <dbReference type="ARBA" id="ARBA00023004"/>
    </source>
</evidence>
<dbReference type="InterPro" id="IPR017896">
    <property type="entry name" value="4Fe4S_Fe-S-bd"/>
</dbReference>
<gene>
    <name evidence="10" type="ORF">ACEZDJ_33775</name>
</gene>
<evidence type="ECO:0000256" key="2">
    <source>
        <dbReference type="ARBA" id="ARBA00022630"/>
    </source>
</evidence>
<organism evidence="10 11">
    <name type="scientific">Streptacidiphilus cavernicola</name>
    <dbReference type="NCBI Taxonomy" id="3342716"/>
    <lineage>
        <taxon>Bacteria</taxon>
        <taxon>Bacillati</taxon>
        <taxon>Actinomycetota</taxon>
        <taxon>Actinomycetes</taxon>
        <taxon>Kitasatosporales</taxon>
        <taxon>Streptomycetaceae</taxon>
        <taxon>Streptacidiphilus</taxon>
    </lineage>
</organism>
<keyword evidence="11" id="KW-1185">Reference proteome</keyword>
<dbReference type="Pfam" id="PF05199">
    <property type="entry name" value="GMC_oxred_C"/>
    <property type="match status" value="1"/>
</dbReference>
<evidence type="ECO:0000256" key="7">
    <source>
        <dbReference type="ARBA" id="ARBA00023014"/>
    </source>
</evidence>
<dbReference type="InterPro" id="IPR017900">
    <property type="entry name" value="4Fe4S_Fe_S_CS"/>
</dbReference>
<dbReference type="PROSITE" id="PS51379">
    <property type="entry name" value="4FE4S_FER_2"/>
    <property type="match status" value="1"/>
</dbReference>
<dbReference type="Gene3D" id="3.50.50.60">
    <property type="entry name" value="FAD/NAD(P)-binding domain"/>
    <property type="match status" value="2"/>
</dbReference>
<evidence type="ECO:0000313" key="11">
    <source>
        <dbReference type="Proteomes" id="UP001592528"/>
    </source>
</evidence>
<dbReference type="RefSeq" id="WP_084714601.1">
    <property type="nucleotide sequence ID" value="NZ_JBHEZZ010000028.1"/>
</dbReference>